<evidence type="ECO:0000259" key="1">
    <source>
        <dbReference type="Pfam" id="PF03033"/>
    </source>
</evidence>
<sequence length="423" mass="46560">MRFVLAFYGTRGDVEPGLAVGRELRRRGHDVCMAVSPDLVGFAEAAGLAAVDYGPDIQAWLESTRNFWAYFFRNFWRIRDVLALLRESREPGTRRWGEMSATLTELTNGANLLLTGMSYQELAANVAEYRDIPLATLLWFPIRVNGRLVPSLPPSFIRSAMRIYEWLVWRGVKKVEDSQRRELGLPKVTRPAPRRIAEQGSLEIQAYDKVCFPGLADEWAKFGRQRPFVGTLTMESPTDADEEVASWIAAGAPPIFFGFGSIPVESAADTVAMIGRACAQLGERGLVCAAATDFSNAPHFEHVKVVDAMNYAAVFPACRAVVHHGGAGTTAAGLRAGVPTLILWMADVQLIWGVAVKRLKVGTARRFSTVTEKSLVADLRTILAPQYVTRAREIATWMTKPAESVAAAADLVEDFARSRSVGR</sequence>
<dbReference type="OrthoDB" id="3253247at2"/>
<keyword evidence="3" id="KW-0808">Transferase</keyword>
<reference evidence="3 4" key="1">
    <citation type="submission" date="2015-03" db="EMBL/GenBank/DDBJ databases">
        <authorList>
            <person name="Murphy D."/>
        </authorList>
    </citation>
    <scope>NUCLEOTIDE SEQUENCE [LARGE SCALE GENOMIC DNA]</scope>
    <source>
        <strain evidence="3 4">DSM 44277</strain>
    </source>
</reference>
<dbReference type="FunFam" id="3.40.50.2000:FF:000009">
    <property type="entry name" value="Sterol 3-beta-glucosyltransferase UGT80A2"/>
    <property type="match status" value="1"/>
</dbReference>
<evidence type="ECO:0000313" key="4">
    <source>
        <dbReference type="Proteomes" id="UP000198875"/>
    </source>
</evidence>
<dbReference type="Pfam" id="PF03033">
    <property type="entry name" value="Glyco_transf_28"/>
    <property type="match status" value="1"/>
</dbReference>
<dbReference type="Gene3D" id="3.40.50.2000">
    <property type="entry name" value="Glycogen Phosphorylase B"/>
    <property type="match status" value="2"/>
</dbReference>
<dbReference type="SUPFAM" id="SSF53756">
    <property type="entry name" value="UDP-Glycosyltransferase/glycogen phosphorylase"/>
    <property type="match status" value="1"/>
</dbReference>
<dbReference type="GO" id="GO:0016758">
    <property type="term" value="F:hexosyltransferase activity"/>
    <property type="evidence" value="ECO:0007669"/>
    <property type="project" value="InterPro"/>
</dbReference>
<dbReference type="PANTHER" id="PTHR48050:SF13">
    <property type="entry name" value="STEROL 3-BETA-GLUCOSYLTRANSFERASE UGT80A2"/>
    <property type="match status" value="1"/>
</dbReference>
<protein>
    <submittedName>
        <fullName evidence="3">Glycosyl transferase family protein</fullName>
    </submittedName>
</protein>
<dbReference type="GO" id="GO:0033072">
    <property type="term" value="P:vancomycin biosynthetic process"/>
    <property type="evidence" value="ECO:0007669"/>
    <property type="project" value="UniProtKB-ARBA"/>
</dbReference>
<feature type="domain" description="Glycosyltransferase family 28 N-terminal" evidence="1">
    <location>
        <begin position="3"/>
        <end position="62"/>
    </location>
</feature>
<dbReference type="PANTHER" id="PTHR48050">
    <property type="entry name" value="STEROL 3-BETA-GLUCOSYLTRANSFERASE"/>
    <property type="match status" value="1"/>
</dbReference>
<gene>
    <name evidence="3" type="ORF">BN971_01195</name>
</gene>
<dbReference type="InterPro" id="IPR004276">
    <property type="entry name" value="GlycoTrans_28_N"/>
</dbReference>
<dbReference type="AlphaFoldDB" id="A0A0U0W6I0"/>
<dbReference type="InterPro" id="IPR010610">
    <property type="entry name" value="EryCIII-like_C"/>
</dbReference>
<dbReference type="Pfam" id="PF06722">
    <property type="entry name" value="EryCIII-like_C"/>
    <property type="match status" value="1"/>
</dbReference>
<dbReference type="InterPro" id="IPR002213">
    <property type="entry name" value="UDP_glucos_trans"/>
</dbReference>
<organism evidence="3 4">
    <name type="scientific">Mycobacterium bohemicum DSM 44277</name>
    <dbReference type="NCBI Taxonomy" id="1236609"/>
    <lineage>
        <taxon>Bacteria</taxon>
        <taxon>Bacillati</taxon>
        <taxon>Actinomycetota</taxon>
        <taxon>Actinomycetes</taxon>
        <taxon>Mycobacteriales</taxon>
        <taxon>Mycobacteriaceae</taxon>
        <taxon>Mycobacterium</taxon>
    </lineage>
</organism>
<name>A0A0U0W6I0_MYCBE</name>
<dbReference type="GO" id="GO:0008194">
    <property type="term" value="F:UDP-glycosyltransferase activity"/>
    <property type="evidence" value="ECO:0007669"/>
    <property type="project" value="InterPro"/>
</dbReference>
<accession>A0A0U0W6I0</accession>
<evidence type="ECO:0000259" key="2">
    <source>
        <dbReference type="Pfam" id="PF06722"/>
    </source>
</evidence>
<dbReference type="RefSeq" id="WP_085180548.1">
    <property type="nucleotide sequence ID" value="NZ_CSTD01000001.1"/>
</dbReference>
<dbReference type="InterPro" id="IPR050426">
    <property type="entry name" value="Glycosyltransferase_28"/>
</dbReference>
<dbReference type="GO" id="GO:0005975">
    <property type="term" value="P:carbohydrate metabolic process"/>
    <property type="evidence" value="ECO:0007669"/>
    <property type="project" value="InterPro"/>
</dbReference>
<dbReference type="EMBL" id="CSTD01000001">
    <property type="protein sequence ID" value="CPR08155.1"/>
    <property type="molecule type" value="Genomic_DNA"/>
</dbReference>
<feature type="domain" description="Erythromycin biosynthesis protein CIII-like C-terminal" evidence="2">
    <location>
        <begin position="301"/>
        <end position="396"/>
    </location>
</feature>
<dbReference type="CDD" id="cd03784">
    <property type="entry name" value="GT1_Gtf-like"/>
    <property type="match status" value="1"/>
</dbReference>
<evidence type="ECO:0000313" key="3">
    <source>
        <dbReference type="EMBL" id="CPR08155.1"/>
    </source>
</evidence>
<dbReference type="Proteomes" id="UP000198875">
    <property type="component" value="Unassembled WGS sequence"/>
</dbReference>
<proteinExistence type="predicted"/>